<proteinExistence type="predicted"/>
<name>A0ABQ7MH45_BRACM</name>
<sequence length="120" mass="13763">MSIDPSQGKSHTFTFRFGFLADSHRERGTRLSPSRRSTERDNNTVEESDGDEESTERNADCFIVGENQEAEAESSRFCDRNGDSSRKRKRDPESIEVSRGIAEPSRFESRTTESPKERRK</sequence>
<reference evidence="2 3" key="1">
    <citation type="submission" date="2021-03" db="EMBL/GenBank/DDBJ databases">
        <authorList>
            <person name="King G.J."/>
            <person name="Bancroft I."/>
            <person name="Baten A."/>
            <person name="Bloomfield J."/>
            <person name="Borpatragohain P."/>
            <person name="He Z."/>
            <person name="Irish N."/>
            <person name="Irwin J."/>
            <person name="Liu K."/>
            <person name="Mauleon R.P."/>
            <person name="Moore J."/>
            <person name="Morris R."/>
            <person name="Ostergaard L."/>
            <person name="Wang B."/>
            <person name="Wells R."/>
        </authorList>
    </citation>
    <scope>NUCLEOTIDE SEQUENCE [LARGE SCALE GENOMIC DNA]</scope>
    <source>
        <strain evidence="2">R-o-18</strain>
        <tissue evidence="2">Leaf</tissue>
    </source>
</reference>
<protein>
    <submittedName>
        <fullName evidence="2">Uncharacterized protein</fullName>
    </submittedName>
</protein>
<dbReference type="EMBL" id="JADBGQ010000005">
    <property type="protein sequence ID" value="KAG5396869.1"/>
    <property type="molecule type" value="Genomic_DNA"/>
</dbReference>
<feature type="compositionally biased region" description="Polar residues" evidence="1">
    <location>
        <begin position="1"/>
        <end position="13"/>
    </location>
</feature>
<feature type="compositionally biased region" description="Basic and acidic residues" evidence="1">
    <location>
        <begin position="105"/>
        <end position="120"/>
    </location>
</feature>
<feature type="compositionally biased region" description="Acidic residues" evidence="1">
    <location>
        <begin position="44"/>
        <end position="54"/>
    </location>
</feature>
<evidence type="ECO:0000256" key="1">
    <source>
        <dbReference type="SAM" id="MobiDB-lite"/>
    </source>
</evidence>
<evidence type="ECO:0000313" key="3">
    <source>
        <dbReference type="Proteomes" id="UP000823674"/>
    </source>
</evidence>
<keyword evidence="3" id="KW-1185">Reference proteome</keyword>
<dbReference type="Proteomes" id="UP000823674">
    <property type="component" value="Chromosome A05"/>
</dbReference>
<feature type="compositionally biased region" description="Basic and acidic residues" evidence="1">
    <location>
        <begin position="73"/>
        <end position="93"/>
    </location>
</feature>
<accession>A0ABQ7MH45</accession>
<gene>
    <name evidence="2" type="primary">A05g502790.1_BraROA</name>
    <name evidence="2" type="ORF">IGI04_018683</name>
</gene>
<evidence type="ECO:0000313" key="2">
    <source>
        <dbReference type="EMBL" id="KAG5396869.1"/>
    </source>
</evidence>
<organism evidence="2 3">
    <name type="scientific">Brassica rapa subsp. trilocularis</name>
    <dbReference type="NCBI Taxonomy" id="1813537"/>
    <lineage>
        <taxon>Eukaryota</taxon>
        <taxon>Viridiplantae</taxon>
        <taxon>Streptophyta</taxon>
        <taxon>Embryophyta</taxon>
        <taxon>Tracheophyta</taxon>
        <taxon>Spermatophyta</taxon>
        <taxon>Magnoliopsida</taxon>
        <taxon>eudicotyledons</taxon>
        <taxon>Gunneridae</taxon>
        <taxon>Pentapetalae</taxon>
        <taxon>rosids</taxon>
        <taxon>malvids</taxon>
        <taxon>Brassicales</taxon>
        <taxon>Brassicaceae</taxon>
        <taxon>Brassiceae</taxon>
        <taxon>Brassica</taxon>
    </lineage>
</organism>
<feature type="region of interest" description="Disordered" evidence="1">
    <location>
        <begin position="1"/>
        <end position="120"/>
    </location>
</feature>
<comment type="caution">
    <text evidence="2">The sequence shown here is derived from an EMBL/GenBank/DDBJ whole genome shotgun (WGS) entry which is preliminary data.</text>
</comment>